<sequence>MCESKAFRLPNGWKACWFDCHRCFLPSDHELRTQANAFRKDTTMYDGPPRMLSGEEVLADMNAHIANTKNYGKEHNWRDISHFWELPYFKKLKLLNNIDLMHTERNVAEAIWNTCFDIPNKTKDNVKARKTWRGFATVHGCICS</sequence>
<dbReference type="AlphaFoldDB" id="A0A0A9BS47"/>
<evidence type="ECO:0000313" key="1">
    <source>
        <dbReference type="EMBL" id="JAD66889.1"/>
    </source>
</evidence>
<organism evidence="1">
    <name type="scientific">Arundo donax</name>
    <name type="common">Giant reed</name>
    <name type="synonym">Donax arundinaceus</name>
    <dbReference type="NCBI Taxonomy" id="35708"/>
    <lineage>
        <taxon>Eukaryota</taxon>
        <taxon>Viridiplantae</taxon>
        <taxon>Streptophyta</taxon>
        <taxon>Embryophyta</taxon>
        <taxon>Tracheophyta</taxon>
        <taxon>Spermatophyta</taxon>
        <taxon>Magnoliopsida</taxon>
        <taxon>Liliopsida</taxon>
        <taxon>Poales</taxon>
        <taxon>Poaceae</taxon>
        <taxon>PACMAD clade</taxon>
        <taxon>Arundinoideae</taxon>
        <taxon>Arundineae</taxon>
        <taxon>Arundo</taxon>
    </lineage>
</organism>
<name>A0A0A9BS47_ARUDO</name>
<proteinExistence type="predicted"/>
<dbReference type="EMBL" id="GBRH01231006">
    <property type="protein sequence ID" value="JAD66889.1"/>
    <property type="molecule type" value="Transcribed_RNA"/>
</dbReference>
<protein>
    <submittedName>
        <fullName evidence="1">Uncharacterized protein</fullName>
    </submittedName>
</protein>
<accession>A0A0A9BS47</accession>
<dbReference type="PANTHER" id="PTHR10775">
    <property type="entry name" value="OS08G0208400 PROTEIN"/>
    <property type="match status" value="1"/>
</dbReference>
<reference evidence="1" key="2">
    <citation type="journal article" date="2015" name="Data Brief">
        <title>Shoot transcriptome of the giant reed, Arundo donax.</title>
        <authorList>
            <person name="Barrero R.A."/>
            <person name="Guerrero F.D."/>
            <person name="Moolhuijzen P."/>
            <person name="Goolsby J.A."/>
            <person name="Tidwell J."/>
            <person name="Bellgard S.E."/>
            <person name="Bellgard M.I."/>
        </authorList>
    </citation>
    <scope>NUCLEOTIDE SEQUENCE</scope>
    <source>
        <tissue evidence="1">Shoot tissue taken approximately 20 cm above the soil surface</tissue>
    </source>
</reference>
<dbReference type="PANTHER" id="PTHR10775:SF183">
    <property type="entry name" value="TRANSPOSON, EN_SPM-LIKE, TRANSPOSASE-ASSOCIATED DOMAIN PROTEIN-RELATED"/>
    <property type="match status" value="1"/>
</dbReference>
<reference evidence="1" key="1">
    <citation type="submission" date="2014-09" db="EMBL/GenBank/DDBJ databases">
        <authorList>
            <person name="Magalhaes I.L.F."/>
            <person name="Oliveira U."/>
            <person name="Santos F.R."/>
            <person name="Vidigal T.H.D.A."/>
            <person name="Brescovit A.D."/>
            <person name="Santos A.J."/>
        </authorList>
    </citation>
    <scope>NUCLEOTIDE SEQUENCE</scope>
    <source>
        <tissue evidence="1">Shoot tissue taken approximately 20 cm above the soil surface</tissue>
    </source>
</reference>